<protein>
    <submittedName>
        <fullName evidence="5">5-oxoprolinase subunit PxpB</fullName>
        <ecNumber evidence="5">3.5.2.9</ecNumber>
    </submittedName>
</protein>
<dbReference type="InterPro" id="IPR010016">
    <property type="entry name" value="PxpB"/>
</dbReference>
<sequence>MAAVRFTSSGDTAFNVEFGETIDRATNARVMDLHARLTRARADGAAPGLVETVPTFRSLMVVYDPVATTRRELEALVGSVIDASGTAGATGALWHLPVCYDTDLAPDLAELAAARGLTPEQAAAVHASGEYFVYMLGFMPGFAYMGGLDAALEQPRRAEPRVKVPAGSVAVAGRLTTVYPWESPGGWHLIGGCPVPLFDAARDRPVLLAAGDRVRFTTIDRARYETLRADAAAGRFDPETLRAKE</sequence>
<dbReference type="Pfam" id="PF02682">
    <property type="entry name" value="CT_C_D"/>
    <property type="match status" value="1"/>
</dbReference>
<dbReference type="SMART" id="SM00796">
    <property type="entry name" value="AHS1"/>
    <property type="match status" value="1"/>
</dbReference>
<evidence type="ECO:0000256" key="1">
    <source>
        <dbReference type="ARBA" id="ARBA00022741"/>
    </source>
</evidence>
<dbReference type="GO" id="GO:0017168">
    <property type="term" value="F:5-oxoprolinase (ATP-hydrolyzing) activity"/>
    <property type="evidence" value="ECO:0007669"/>
    <property type="project" value="UniProtKB-EC"/>
</dbReference>
<dbReference type="InterPro" id="IPR003833">
    <property type="entry name" value="CT_C_D"/>
</dbReference>
<name>A0ABX2TLG4_9PROT</name>
<evidence type="ECO:0000259" key="4">
    <source>
        <dbReference type="SMART" id="SM00796"/>
    </source>
</evidence>
<dbReference type="Gene3D" id="3.30.1360.40">
    <property type="match status" value="1"/>
</dbReference>
<evidence type="ECO:0000313" key="6">
    <source>
        <dbReference type="Proteomes" id="UP000584642"/>
    </source>
</evidence>
<comment type="caution">
    <text evidence="5">The sequence shown here is derived from an EMBL/GenBank/DDBJ whole genome shotgun (WGS) entry which is preliminary data.</text>
</comment>
<reference evidence="5 6" key="1">
    <citation type="submission" date="2020-05" db="EMBL/GenBank/DDBJ databases">
        <title>Azospirillum oleiclasticum sp. nov, a nitrogen-fixing and heavy crude oil-emulsifying bacterium isolated from the crude oil of Yumen Oilfield.</title>
        <authorList>
            <person name="Wu D."/>
            <person name="Cai M."/>
            <person name="Zhang X."/>
        </authorList>
    </citation>
    <scope>NUCLEOTIDE SEQUENCE [LARGE SCALE GENOMIC DNA]</scope>
    <source>
        <strain evidence="5 6">ROY-1-1-2</strain>
    </source>
</reference>
<dbReference type="PANTHER" id="PTHR34698">
    <property type="entry name" value="5-OXOPROLINASE SUBUNIT B"/>
    <property type="match status" value="1"/>
</dbReference>
<dbReference type="Proteomes" id="UP000584642">
    <property type="component" value="Unassembled WGS sequence"/>
</dbReference>
<dbReference type="PANTHER" id="PTHR34698:SF2">
    <property type="entry name" value="5-OXOPROLINASE SUBUNIT B"/>
    <property type="match status" value="1"/>
</dbReference>
<organism evidence="5 6">
    <name type="scientific">Azospirillum oleiclasticum</name>
    <dbReference type="NCBI Taxonomy" id="2735135"/>
    <lineage>
        <taxon>Bacteria</taxon>
        <taxon>Pseudomonadati</taxon>
        <taxon>Pseudomonadota</taxon>
        <taxon>Alphaproteobacteria</taxon>
        <taxon>Rhodospirillales</taxon>
        <taxon>Azospirillaceae</taxon>
        <taxon>Azospirillum</taxon>
    </lineage>
</organism>
<feature type="domain" description="Carboxyltransferase" evidence="4">
    <location>
        <begin position="4"/>
        <end position="208"/>
    </location>
</feature>
<keyword evidence="1" id="KW-0547">Nucleotide-binding</keyword>
<dbReference type="NCBIfam" id="TIGR00370">
    <property type="entry name" value="5-oxoprolinase subunit PxpB"/>
    <property type="match status" value="1"/>
</dbReference>
<dbReference type="InterPro" id="IPR029000">
    <property type="entry name" value="Cyclophilin-like_dom_sf"/>
</dbReference>
<keyword evidence="3" id="KW-0067">ATP-binding</keyword>
<dbReference type="SUPFAM" id="SSF50891">
    <property type="entry name" value="Cyclophilin-like"/>
    <property type="match status" value="1"/>
</dbReference>
<keyword evidence="6" id="KW-1185">Reference proteome</keyword>
<keyword evidence="2 5" id="KW-0378">Hydrolase</keyword>
<gene>
    <name evidence="5" type="primary">pxpB</name>
    <name evidence="5" type="ORF">HND93_33010</name>
</gene>
<dbReference type="SUPFAM" id="SSF160467">
    <property type="entry name" value="PH0987 N-terminal domain-like"/>
    <property type="match status" value="1"/>
</dbReference>
<dbReference type="EMBL" id="JABFDB010000041">
    <property type="protein sequence ID" value="NYZ24550.1"/>
    <property type="molecule type" value="Genomic_DNA"/>
</dbReference>
<accession>A0ABX2TLG4</accession>
<proteinExistence type="predicted"/>
<evidence type="ECO:0000313" key="5">
    <source>
        <dbReference type="EMBL" id="NYZ24550.1"/>
    </source>
</evidence>
<evidence type="ECO:0000256" key="2">
    <source>
        <dbReference type="ARBA" id="ARBA00022801"/>
    </source>
</evidence>
<dbReference type="Gene3D" id="2.40.100.10">
    <property type="entry name" value="Cyclophilin-like"/>
    <property type="match status" value="1"/>
</dbReference>
<dbReference type="EC" id="3.5.2.9" evidence="5"/>
<evidence type="ECO:0000256" key="3">
    <source>
        <dbReference type="ARBA" id="ARBA00022840"/>
    </source>
</evidence>